<protein>
    <recommendedName>
        <fullName evidence="5">DNA topoisomerase 2</fullName>
        <ecNumber evidence="4">5.6.2.2</ecNumber>
    </recommendedName>
    <alternativeName>
        <fullName evidence="12">DNA topoisomerase II</fullName>
    </alternativeName>
</protein>
<dbReference type="Gene3D" id="3.40.50.670">
    <property type="match status" value="1"/>
</dbReference>
<dbReference type="InParanoid" id="A0A1V9XVQ2"/>
<dbReference type="InterPro" id="IPR031660">
    <property type="entry name" value="TOPRIM_C"/>
</dbReference>
<dbReference type="Gene3D" id="3.30.1490.30">
    <property type="match status" value="1"/>
</dbReference>
<accession>A0A1V9XVQ2</accession>
<dbReference type="InterPro" id="IPR013757">
    <property type="entry name" value="Topo_IIA_A_a_sf"/>
</dbReference>
<dbReference type="FunFam" id="3.30.1360.40:FF:000003">
    <property type="entry name" value="DNA topoisomerase 2"/>
    <property type="match status" value="1"/>
</dbReference>
<keyword evidence="14" id="KW-0175">Coiled coil</keyword>
<feature type="compositionally biased region" description="Acidic residues" evidence="15">
    <location>
        <begin position="644"/>
        <end position="657"/>
    </location>
</feature>
<dbReference type="SUPFAM" id="SSF56719">
    <property type="entry name" value="Type II DNA topoisomerase"/>
    <property type="match status" value="2"/>
</dbReference>
<gene>
    <name evidence="17" type="ORF">BIW11_07035</name>
</gene>
<dbReference type="FunFam" id="3.40.50.670:FF:000001">
    <property type="entry name" value="DNA topoisomerase 2"/>
    <property type="match status" value="1"/>
</dbReference>
<dbReference type="GO" id="GO:0000819">
    <property type="term" value="P:sister chromatid segregation"/>
    <property type="evidence" value="ECO:0007669"/>
    <property type="project" value="TreeGrafter"/>
</dbReference>
<dbReference type="Gene3D" id="3.30.1360.40">
    <property type="match status" value="1"/>
</dbReference>
<evidence type="ECO:0000256" key="10">
    <source>
        <dbReference type="ARBA" id="ARBA00023125"/>
    </source>
</evidence>
<evidence type="ECO:0000256" key="15">
    <source>
        <dbReference type="SAM" id="MobiDB-lite"/>
    </source>
</evidence>
<dbReference type="GO" id="GO:0046872">
    <property type="term" value="F:metal ion binding"/>
    <property type="evidence" value="ECO:0007669"/>
    <property type="project" value="UniProtKB-KW"/>
</dbReference>
<dbReference type="Pfam" id="PF00521">
    <property type="entry name" value="DNA_topoisoIV"/>
    <property type="match status" value="1"/>
</dbReference>
<feature type="compositionally biased region" description="Low complexity" evidence="15">
    <location>
        <begin position="658"/>
        <end position="669"/>
    </location>
</feature>
<evidence type="ECO:0000256" key="11">
    <source>
        <dbReference type="ARBA" id="ARBA00023235"/>
    </source>
</evidence>
<dbReference type="GO" id="GO:0006265">
    <property type="term" value="P:DNA topological change"/>
    <property type="evidence" value="ECO:0007669"/>
    <property type="project" value="UniProtKB-UniRule"/>
</dbReference>
<dbReference type="Gene3D" id="1.10.268.10">
    <property type="entry name" value="Topoisomerase, domain 3"/>
    <property type="match status" value="2"/>
</dbReference>
<comment type="cofactor">
    <cofactor evidence="2">
        <name>Mg(2+)</name>
        <dbReference type="ChEBI" id="CHEBI:18420"/>
    </cofactor>
</comment>
<dbReference type="Gene3D" id="3.90.199.10">
    <property type="entry name" value="Topoisomerase II, domain 5"/>
    <property type="match status" value="1"/>
</dbReference>
<dbReference type="PRINTS" id="PR01158">
    <property type="entry name" value="TOPISMRASEII"/>
</dbReference>
<dbReference type="InterPro" id="IPR013758">
    <property type="entry name" value="Topo_IIA_A/C_ab"/>
</dbReference>
<keyword evidence="10 13" id="KW-0238">DNA-binding</keyword>
<dbReference type="PANTHER" id="PTHR10169:SF38">
    <property type="entry name" value="DNA TOPOISOMERASE 2"/>
    <property type="match status" value="1"/>
</dbReference>
<dbReference type="InterPro" id="IPR050634">
    <property type="entry name" value="DNA_Topoisomerase_II"/>
</dbReference>
<feature type="non-terminal residue" evidence="17">
    <location>
        <position position="1"/>
    </location>
</feature>
<evidence type="ECO:0000256" key="7">
    <source>
        <dbReference type="ARBA" id="ARBA00022741"/>
    </source>
</evidence>
<evidence type="ECO:0000256" key="12">
    <source>
        <dbReference type="ARBA" id="ARBA00031138"/>
    </source>
</evidence>
<evidence type="ECO:0000256" key="5">
    <source>
        <dbReference type="ARBA" id="ARBA00019635"/>
    </source>
</evidence>
<feature type="coiled-coil region" evidence="14">
    <location>
        <begin position="696"/>
        <end position="739"/>
    </location>
</feature>
<comment type="catalytic activity">
    <reaction evidence="1 13">
        <text>ATP-dependent breakage, passage and rejoining of double-stranded DNA.</text>
        <dbReference type="EC" id="5.6.2.2"/>
    </reaction>
</comment>
<evidence type="ECO:0000256" key="4">
    <source>
        <dbReference type="ARBA" id="ARBA00012895"/>
    </source>
</evidence>
<feature type="compositionally biased region" description="Basic and acidic residues" evidence="15">
    <location>
        <begin position="797"/>
        <end position="845"/>
    </location>
</feature>
<evidence type="ECO:0000259" key="16">
    <source>
        <dbReference type="PROSITE" id="PS52040"/>
    </source>
</evidence>
<keyword evidence="7" id="KW-0547">Nucleotide-binding</keyword>
<feature type="region of interest" description="Disordered" evidence="15">
    <location>
        <begin position="634"/>
        <end position="671"/>
    </location>
</feature>
<feature type="active site" description="O-(5'-phospho-DNA)-tyrosine intermediate" evidence="13">
    <location>
        <position position="294"/>
    </location>
</feature>
<dbReference type="PROSITE" id="PS52040">
    <property type="entry name" value="TOPO_IIA"/>
    <property type="match status" value="1"/>
</dbReference>
<dbReference type="Proteomes" id="UP000192247">
    <property type="component" value="Unassembled WGS sequence"/>
</dbReference>
<feature type="compositionally biased region" description="Basic and acidic residues" evidence="15">
    <location>
        <begin position="765"/>
        <end position="790"/>
    </location>
</feature>
<feature type="compositionally biased region" description="Low complexity" evidence="15">
    <location>
        <begin position="909"/>
        <end position="925"/>
    </location>
</feature>
<evidence type="ECO:0000256" key="8">
    <source>
        <dbReference type="ARBA" id="ARBA00022840"/>
    </source>
</evidence>
<feature type="compositionally biased region" description="Low complexity" evidence="15">
    <location>
        <begin position="937"/>
        <end position="963"/>
    </location>
</feature>
<dbReference type="InterPro" id="IPR013760">
    <property type="entry name" value="Topo_IIA-like_dom_sf"/>
</dbReference>
<comment type="caution">
    <text evidence="17">The sequence shown here is derived from an EMBL/GenBank/DDBJ whole genome shotgun (WGS) entry which is preliminary data.</text>
</comment>
<feature type="compositionally biased region" description="Basic and acidic residues" evidence="15">
    <location>
        <begin position="634"/>
        <end position="643"/>
    </location>
</feature>
<dbReference type="InterPro" id="IPR002205">
    <property type="entry name" value="Topo_IIA_dom_A"/>
</dbReference>
<dbReference type="GO" id="GO:0003918">
    <property type="term" value="F:DNA topoisomerase type II (double strand cut, ATP-hydrolyzing) activity"/>
    <property type="evidence" value="ECO:0007669"/>
    <property type="project" value="UniProtKB-EC"/>
</dbReference>
<evidence type="ECO:0000256" key="2">
    <source>
        <dbReference type="ARBA" id="ARBA00001946"/>
    </source>
</evidence>
<keyword evidence="11 13" id="KW-0413">Isomerase</keyword>
<feature type="domain" description="Topo IIA-type catalytic" evidence="16">
    <location>
        <begin position="204"/>
        <end position="726"/>
    </location>
</feature>
<keyword evidence="18" id="KW-1185">Reference proteome</keyword>
<evidence type="ECO:0000256" key="9">
    <source>
        <dbReference type="ARBA" id="ARBA00023029"/>
    </source>
</evidence>
<keyword evidence="6" id="KW-0479">Metal-binding</keyword>
<dbReference type="EC" id="5.6.2.2" evidence="4"/>
<name>A0A1V9XVQ2_9ACAR</name>
<dbReference type="GO" id="GO:0000712">
    <property type="term" value="P:resolution of meiotic recombination intermediates"/>
    <property type="evidence" value="ECO:0007669"/>
    <property type="project" value="TreeGrafter"/>
</dbReference>
<feature type="compositionally biased region" description="Low complexity" evidence="15">
    <location>
        <begin position="865"/>
        <end position="879"/>
    </location>
</feature>
<dbReference type="GO" id="GO:0003677">
    <property type="term" value="F:DNA binding"/>
    <property type="evidence" value="ECO:0007669"/>
    <property type="project" value="UniProtKB-UniRule"/>
</dbReference>
<dbReference type="InterPro" id="IPR001154">
    <property type="entry name" value="TopoII_euk"/>
</dbReference>
<dbReference type="Pfam" id="PF16898">
    <property type="entry name" value="TOPRIM_C"/>
    <property type="match status" value="1"/>
</dbReference>
<dbReference type="EMBL" id="MNPL01003424">
    <property type="protein sequence ID" value="OQR77521.1"/>
    <property type="molecule type" value="Genomic_DNA"/>
</dbReference>
<dbReference type="GO" id="GO:0005634">
    <property type="term" value="C:nucleus"/>
    <property type="evidence" value="ECO:0007669"/>
    <property type="project" value="TreeGrafter"/>
</dbReference>
<feature type="region of interest" description="Disordered" evidence="15">
    <location>
        <begin position="750"/>
        <end position="1007"/>
    </location>
</feature>
<dbReference type="FunFam" id="3.30.1490.30:FF:000001">
    <property type="entry name" value="DNA topoisomerase 2"/>
    <property type="match status" value="1"/>
</dbReference>
<dbReference type="FunFam" id="3.90.199.10:FF:000002">
    <property type="entry name" value="DNA topoisomerase 2"/>
    <property type="match status" value="1"/>
</dbReference>
<dbReference type="PANTHER" id="PTHR10169">
    <property type="entry name" value="DNA TOPOISOMERASE/GYRASE"/>
    <property type="match status" value="1"/>
</dbReference>
<organism evidence="17 18">
    <name type="scientific">Tropilaelaps mercedesae</name>
    <dbReference type="NCBI Taxonomy" id="418985"/>
    <lineage>
        <taxon>Eukaryota</taxon>
        <taxon>Metazoa</taxon>
        <taxon>Ecdysozoa</taxon>
        <taxon>Arthropoda</taxon>
        <taxon>Chelicerata</taxon>
        <taxon>Arachnida</taxon>
        <taxon>Acari</taxon>
        <taxon>Parasitiformes</taxon>
        <taxon>Mesostigmata</taxon>
        <taxon>Gamasina</taxon>
        <taxon>Dermanyssoidea</taxon>
        <taxon>Laelapidae</taxon>
        <taxon>Tropilaelaps</taxon>
    </lineage>
</organism>
<dbReference type="InterPro" id="IPR013759">
    <property type="entry name" value="Topo_IIA_B_C"/>
</dbReference>
<dbReference type="OrthoDB" id="276498at2759"/>
<dbReference type="STRING" id="418985.A0A1V9XVQ2"/>
<proteinExistence type="inferred from homology"/>
<keyword evidence="8" id="KW-0067">ATP-binding</keyword>
<comment type="similarity">
    <text evidence="3">Belongs to the type II topoisomerase family.</text>
</comment>
<dbReference type="SMART" id="SM00434">
    <property type="entry name" value="TOP4c"/>
    <property type="match status" value="1"/>
</dbReference>
<dbReference type="CDD" id="cd00187">
    <property type="entry name" value="TOP4c"/>
    <property type="match status" value="1"/>
</dbReference>
<evidence type="ECO:0000313" key="17">
    <source>
        <dbReference type="EMBL" id="OQR77521.1"/>
    </source>
</evidence>
<keyword evidence="9 13" id="KW-0799">Topoisomerase</keyword>
<evidence type="ECO:0000256" key="1">
    <source>
        <dbReference type="ARBA" id="ARBA00000185"/>
    </source>
</evidence>
<reference evidence="17 18" key="1">
    <citation type="journal article" date="2017" name="Gigascience">
        <title>Draft genome of the honey bee ectoparasitic mite, Tropilaelaps mercedesae, is shaped by the parasitic life history.</title>
        <authorList>
            <person name="Dong X."/>
            <person name="Armstrong S.D."/>
            <person name="Xia D."/>
            <person name="Makepeace B.L."/>
            <person name="Darby A.C."/>
            <person name="Kadowaki T."/>
        </authorList>
    </citation>
    <scope>NUCLEOTIDE SEQUENCE [LARGE SCALE GENOMIC DNA]</scope>
    <source>
        <strain evidence="17">Wuxi-XJTLU</strain>
    </source>
</reference>
<evidence type="ECO:0000256" key="3">
    <source>
        <dbReference type="ARBA" id="ARBA00011080"/>
    </source>
</evidence>
<dbReference type="AlphaFoldDB" id="A0A1V9XVQ2"/>
<evidence type="ECO:0000256" key="13">
    <source>
        <dbReference type="PROSITE-ProRule" id="PRU01384"/>
    </source>
</evidence>
<dbReference type="PRINTS" id="PR00418">
    <property type="entry name" value="TPI2FAMILY"/>
</dbReference>
<evidence type="ECO:0000256" key="14">
    <source>
        <dbReference type="SAM" id="Coils"/>
    </source>
</evidence>
<evidence type="ECO:0000256" key="6">
    <source>
        <dbReference type="ARBA" id="ARBA00022723"/>
    </source>
</evidence>
<evidence type="ECO:0000313" key="18">
    <source>
        <dbReference type="Proteomes" id="UP000192247"/>
    </source>
</evidence>
<dbReference type="GO" id="GO:0005524">
    <property type="term" value="F:ATP binding"/>
    <property type="evidence" value="ECO:0007669"/>
    <property type="project" value="UniProtKB-KW"/>
</dbReference>
<sequence>YIYIYIYIYIYMKIPIKCLSHCCICMPLAQDQDGSHIKGLLINFVHHNWPSLLKMNFLEEFITPIVKAFKGSNQELSFFSLPEFEEWKTRTPNWNTWRIKYYKGLGTSTAKEAREYFSNMTRHRIPFHYSGAEDDSSITLAFSKKMTEERKTWLTQGMEDRKQRREMGLPEIYLYNKDTKAVSFHEFVHKELILFSNMDNERSIPSLVDGLKPGQRKVLFTCLKRNDKREVKVAQLAGSVAEMSAYHHGEQSLMMTIINLAQNFVGSNNINLLQPIGQFGTRLQGGKDSASPRYIFTKLSPLARTLFPALDDPILNSLYDDNLKIEPEYYLPIIPMVLVNGAEGIGTGWSTKIPNYNPRDVVANIRRLIDDEPLVKMKPWYKGFNGEIVVVDSGNRIIIHGEVSLLSNNRVQITELPVKTWTQAYKENVLEVLLHGTEKVPGIISDYQEYNTDTKVNFVVTLDSSNLEKARSEGLHKVLKLQTTMATTCMVLFDADGCIRFYDTPEQILEEFYTVRLKGYVKRKEYLIGLLTAEASKLTNQVRERIKWSYNKRALVNCKRQSGVFNYDSAAYVYMYIYIYNLFVCVCMCVQARFIVEKCDDKIRVENKKKKEMIRIMVDRGYDPDPVLQWREAQKTEQEKEAEAGGDNDEEGEEGDDSQASSSSGGQSNLKREENLTKQYDYLLSMTMWSLTFERKEELLKKRDNKIAELDALREKTPKDLWKEDLDIFSQKLEEVEAKELEEMEIAAKKASKMAASKSSKGKTIKREITEKGDRIKPEIHKDLLDKIEKAALQGAKRKEPKGEKPPKEEKVKKERVKKEPKDSKDDKKQRKLDIKPTKLKKEMWDSGTEEDDQSDVDLSFGSNVPDVGVGDVGAAPRAVPRDVPKRAKVPTKMLLDLSGSESEAGSKENSPQNSEQQNQLNLSSDDGEFIPLARRAASSKTANIISASSSAKSAPKSLAARAQTVGAAKRKKMHVSESGSDSDSQIRRTKTPSKKINYVESSDSDY</sequence>